<dbReference type="SMART" id="SM00906">
    <property type="entry name" value="Fungal_trans"/>
    <property type="match status" value="1"/>
</dbReference>
<dbReference type="GO" id="GO:0008270">
    <property type="term" value="F:zinc ion binding"/>
    <property type="evidence" value="ECO:0007669"/>
    <property type="project" value="InterPro"/>
</dbReference>
<name>A0A2J6TGU6_9HELO</name>
<dbReference type="Gene3D" id="4.10.240.10">
    <property type="entry name" value="Zn(2)-C6 fungal-type DNA-binding domain"/>
    <property type="match status" value="1"/>
</dbReference>
<dbReference type="InterPro" id="IPR050987">
    <property type="entry name" value="AtrR-like"/>
</dbReference>
<feature type="domain" description="Zn(2)-C6 fungal-type" evidence="4">
    <location>
        <begin position="36"/>
        <end position="63"/>
    </location>
</feature>
<keyword evidence="6" id="KW-1185">Reference proteome</keyword>
<dbReference type="EMBL" id="KZ613783">
    <property type="protein sequence ID" value="PMD62188.1"/>
    <property type="molecule type" value="Genomic_DNA"/>
</dbReference>
<dbReference type="Pfam" id="PF00172">
    <property type="entry name" value="Zn_clus"/>
    <property type="match status" value="1"/>
</dbReference>
<dbReference type="PROSITE" id="PS00463">
    <property type="entry name" value="ZN2_CY6_FUNGAL_1"/>
    <property type="match status" value="1"/>
</dbReference>
<gene>
    <name evidence="5" type="ORF">K444DRAFT_661432</name>
</gene>
<dbReference type="GO" id="GO:0000981">
    <property type="term" value="F:DNA-binding transcription factor activity, RNA polymerase II-specific"/>
    <property type="evidence" value="ECO:0007669"/>
    <property type="project" value="InterPro"/>
</dbReference>
<feature type="compositionally biased region" description="Basic and acidic residues" evidence="3">
    <location>
        <begin position="9"/>
        <end position="28"/>
    </location>
</feature>
<dbReference type="RefSeq" id="XP_024739092.1">
    <property type="nucleotide sequence ID" value="XM_024886585.1"/>
</dbReference>
<evidence type="ECO:0000256" key="1">
    <source>
        <dbReference type="ARBA" id="ARBA00022723"/>
    </source>
</evidence>
<keyword evidence="2" id="KW-0539">Nucleus</keyword>
<sequence length="695" mass="77234">MDISARNGSAERTKATRVGDRVSKPSRRDTSFLPKSCGNCRIRKIRCDKTSPCSSCRTAHLTCGVTSTATTAETPANVPPATQLAQPAFTSSSEESHFSLIQETLNEIKDRLGKLEQSQQEPKSPFEIHVVATERNASSGATTIFQNEPSFNNQSAQASISAELSAEEANVTEFNMEIQSSLVSLKSRLQGQNVPSSVNHLYFPCSSSRLSTQNVELPPVSVVIAALKKAAVKLPAVILHNGFRDHMMLEDLCKKVYFPTRPCSKGEITLLNGLLFYLLDTYSQENSPDLSSSECAAYAKLCEKNFCDGIQEYECLVTPTLENIQCLMMGAMKAQADARPALCWAIVSTGARLCQSLGYHREAEVARGPPELADAKRHVFWMLYMIDKIMSLNLGRASSFPDYDIDVEIFVLNRDLSFCAWDKVLVAFIELCKLQGQMYDELYSARARRQSPEIRSRIIDERASSLFAWHVGLKRIDTQHAQDSNDLDLIISWSDFFYYYILTLLYGAKTSPAAATHISSERYQAARMALQCHVENCAKLSANKTPSMRVYSGWVLLFSSFTPFLVVFTHSIASHSQGDVELLSQVLQTLEAGRNISVATNQLYEDCKAFLRFATAFVRSTQNSFGSYNQEDDSITFPLMGTSDHNTMLEFDAAGGFESMQDDLLPMSAFLGTYLGENQVISGFWNMDFSQSGTF</sequence>
<evidence type="ECO:0000256" key="3">
    <source>
        <dbReference type="SAM" id="MobiDB-lite"/>
    </source>
</evidence>
<dbReference type="SMART" id="SM00066">
    <property type="entry name" value="GAL4"/>
    <property type="match status" value="1"/>
</dbReference>
<dbReference type="CDD" id="cd12148">
    <property type="entry name" value="fungal_TF_MHR"/>
    <property type="match status" value="1"/>
</dbReference>
<keyword evidence="1" id="KW-0479">Metal-binding</keyword>
<dbReference type="InterPro" id="IPR001138">
    <property type="entry name" value="Zn2Cys6_DnaBD"/>
</dbReference>
<dbReference type="PROSITE" id="PS50048">
    <property type="entry name" value="ZN2_CY6_FUNGAL_2"/>
    <property type="match status" value="1"/>
</dbReference>
<organism evidence="5 6">
    <name type="scientific">Hyaloscypha bicolor E</name>
    <dbReference type="NCBI Taxonomy" id="1095630"/>
    <lineage>
        <taxon>Eukaryota</taxon>
        <taxon>Fungi</taxon>
        <taxon>Dikarya</taxon>
        <taxon>Ascomycota</taxon>
        <taxon>Pezizomycotina</taxon>
        <taxon>Leotiomycetes</taxon>
        <taxon>Helotiales</taxon>
        <taxon>Hyaloscyphaceae</taxon>
        <taxon>Hyaloscypha</taxon>
        <taxon>Hyaloscypha bicolor</taxon>
    </lineage>
</organism>
<dbReference type="InterPro" id="IPR007219">
    <property type="entry name" value="XnlR_reg_dom"/>
</dbReference>
<feature type="region of interest" description="Disordered" evidence="3">
    <location>
        <begin position="1"/>
        <end position="28"/>
    </location>
</feature>
<dbReference type="InterPro" id="IPR036864">
    <property type="entry name" value="Zn2-C6_fun-type_DNA-bd_sf"/>
</dbReference>
<evidence type="ECO:0000259" key="4">
    <source>
        <dbReference type="PROSITE" id="PS50048"/>
    </source>
</evidence>
<dbReference type="CDD" id="cd00067">
    <property type="entry name" value="GAL4"/>
    <property type="match status" value="1"/>
</dbReference>
<dbReference type="InParanoid" id="A0A2J6TGU6"/>
<dbReference type="GO" id="GO:0003677">
    <property type="term" value="F:DNA binding"/>
    <property type="evidence" value="ECO:0007669"/>
    <property type="project" value="InterPro"/>
</dbReference>
<evidence type="ECO:0000256" key="2">
    <source>
        <dbReference type="ARBA" id="ARBA00023242"/>
    </source>
</evidence>
<dbReference type="GO" id="GO:0006351">
    <property type="term" value="P:DNA-templated transcription"/>
    <property type="evidence" value="ECO:0007669"/>
    <property type="project" value="InterPro"/>
</dbReference>
<dbReference type="SUPFAM" id="SSF57701">
    <property type="entry name" value="Zn2/Cys6 DNA-binding domain"/>
    <property type="match status" value="1"/>
</dbReference>
<accession>A0A2J6TGU6</accession>
<proteinExistence type="predicted"/>
<evidence type="ECO:0000313" key="5">
    <source>
        <dbReference type="EMBL" id="PMD62188.1"/>
    </source>
</evidence>
<dbReference type="OrthoDB" id="103819at2759"/>
<dbReference type="Proteomes" id="UP000235371">
    <property type="component" value="Unassembled WGS sequence"/>
</dbReference>
<dbReference type="STRING" id="1095630.A0A2J6TGU6"/>
<dbReference type="AlphaFoldDB" id="A0A2J6TGU6"/>
<reference evidence="5 6" key="1">
    <citation type="submission" date="2016-04" db="EMBL/GenBank/DDBJ databases">
        <title>A degradative enzymes factory behind the ericoid mycorrhizal symbiosis.</title>
        <authorList>
            <consortium name="DOE Joint Genome Institute"/>
            <person name="Martino E."/>
            <person name="Morin E."/>
            <person name="Grelet G."/>
            <person name="Kuo A."/>
            <person name="Kohler A."/>
            <person name="Daghino S."/>
            <person name="Barry K."/>
            <person name="Choi C."/>
            <person name="Cichocki N."/>
            <person name="Clum A."/>
            <person name="Copeland A."/>
            <person name="Hainaut M."/>
            <person name="Haridas S."/>
            <person name="Labutti K."/>
            <person name="Lindquist E."/>
            <person name="Lipzen A."/>
            <person name="Khouja H.-R."/>
            <person name="Murat C."/>
            <person name="Ohm R."/>
            <person name="Olson A."/>
            <person name="Spatafora J."/>
            <person name="Veneault-Fourrey C."/>
            <person name="Henrissat B."/>
            <person name="Grigoriev I."/>
            <person name="Martin F."/>
            <person name="Perotto S."/>
        </authorList>
    </citation>
    <scope>NUCLEOTIDE SEQUENCE [LARGE SCALE GENOMIC DNA]</scope>
    <source>
        <strain evidence="5 6">E</strain>
    </source>
</reference>
<dbReference type="Pfam" id="PF04082">
    <property type="entry name" value="Fungal_trans"/>
    <property type="match status" value="1"/>
</dbReference>
<protein>
    <recommendedName>
        <fullName evidence="4">Zn(2)-C6 fungal-type domain-containing protein</fullName>
    </recommendedName>
</protein>
<dbReference type="PANTHER" id="PTHR46910:SF5">
    <property type="entry name" value="ZN(II)2CYS6 TRANSCRIPTION FACTOR (EUROFUNG)"/>
    <property type="match status" value="1"/>
</dbReference>
<dbReference type="GeneID" id="36594662"/>
<dbReference type="PANTHER" id="PTHR46910">
    <property type="entry name" value="TRANSCRIPTION FACTOR PDR1"/>
    <property type="match status" value="1"/>
</dbReference>
<evidence type="ECO:0000313" key="6">
    <source>
        <dbReference type="Proteomes" id="UP000235371"/>
    </source>
</evidence>